<evidence type="ECO:0000256" key="1">
    <source>
        <dbReference type="SAM" id="MobiDB-lite"/>
    </source>
</evidence>
<sequence length="472" mass="50552">MPRALPLDGFPAVSPYSPERTDQSVSLGSTALLRVAGVPVEQWCRAGSPELFRRADELADRRGRIAERARAASVRLGDEIVPDRRLTTADRRAALTLRRRLHSGDVPEDLPAVLPDPGILAAIDPDLVRELRELGDETAALRVSYGAFGREVAAERERTSLALLGLARTDPALGSLVEEAAPGAVRDLERRAAAGEPWCGKRQRKRVCYLWRALGRAAAKTTPRGWAGQLAVLPVRADAAGQQGGLLPEPGWGWALGEVAARRTENVHWLWLRLRDLDLSAAGPQMLLAPAPLRHTSGAPGAGELHVCVVDPRPDGGGRLRRLTLRRTPMLEAVLNFLEPAPRTLGALEASLAPPSSRPVLRAFLAHLHCLGVLQVCGVPEARRLHWTMQAPGPRIPLQGEAARGSFLDSYRKLEPAARTLSSPASVRGLPPQAAVRDVHAVAEGLALARRVAALCEADAGTDGKAAGQEGP</sequence>
<organism evidence="2 3">
    <name type="scientific">Streptomyces oryzae</name>
    <dbReference type="NCBI Taxonomy" id="1434886"/>
    <lineage>
        <taxon>Bacteria</taxon>
        <taxon>Bacillati</taxon>
        <taxon>Actinomycetota</taxon>
        <taxon>Actinomycetes</taxon>
        <taxon>Kitasatosporales</taxon>
        <taxon>Streptomycetaceae</taxon>
        <taxon>Streptomyces</taxon>
    </lineage>
</organism>
<protein>
    <submittedName>
        <fullName evidence="2">Lantibiotic dehydratase</fullName>
    </submittedName>
</protein>
<comment type="caution">
    <text evidence="2">The sequence shown here is derived from an EMBL/GenBank/DDBJ whole genome shotgun (WGS) entry which is preliminary data.</text>
</comment>
<feature type="non-terminal residue" evidence="2">
    <location>
        <position position="472"/>
    </location>
</feature>
<dbReference type="Proteomes" id="UP001519064">
    <property type="component" value="Unassembled WGS sequence"/>
</dbReference>
<evidence type="ECO:0000313" key="3">
    <source>
        <dbReference type="Proteomes" id="UP001519064"/>
    </source>
</evidence>
<evidence type="ECO:0000313" key="2">
    <source>
        <dbReference type="EMBL" id="MBO8196477.1"/>
    </source>
</evidence>
<feature type="region of interest" description="Disordered" evidence="1">
    <location>
        <begin position="1"/>
        <end position="21"/>
    </location>
</feature>
<gene>
    <name evidence="2" type="ORF">ITI46_33320</name>
</gene>
<reference evidence="2 3" key="1">
    <citation type="submission" date="2020-11" db="EMBL/GenBank/DDBJ databases">
        <title>Streptomyces spirodelae sp. nov., isolated from duckweed.</title>
        <authorList>
            <person name="Saimee Y."/>
            <person name="Duangmal K."/>
        </authorList>
    </citation>
    <scope>NUCLEOTIDE SEQUENCE [LARGE SCALE GENOMIC DNA]</scope>
    <source>
        <strain evidence="2 3">S16-07</strain>
    </source>
</reference>
<dbReference type="EMBL" id="JADKMA010000320">
    <property type="protein sequence ID" value="MBO8196477.1"/>
    <property type="molecule type" value="Genomic_DNA"/>
</dbReference>
<accession>A0ABS3XN95</accession>
<name>A0ABS3XN95_9ACTN</name>
<keyword evidence="3" id="KW-1185">Reference proteome</keyword>
<proteinExistence type="predicted"/>